<keyword evidence="12" id="KW-1185">Reference proteome</keyword>
<feature type="disulfide bond" description="Redox-active" evidence="8">
    <location>
        <begin position="53"/>
        <end position="56"/>
    </location>
</feature>
<gene>
    <name evidence="11" type="ORF">BET10_01400</name>
</gene>
<dbReference type="InterPro" id="IPR050824">
    <property type="entry name" value="Thiol_disulfide_DsbA"/>
</dbReference>
<feature type="signal peptide" evidence="9">
    <location>
        <begin position="1"/>
        <end position="23"/>
    </location>
</feature>
<name>A0A1S1MRN3_9GAMM</name>
<evidence type="ECO:0000256" key="4">
    <source>
        <dbReference type="ARBA" id="ARBA00022764"/>
    </source>
</evidence>
<dbReference type="AlphaFoldDB" id="A0A1S1MRN3"/>
<evidence type="ECO:0000256" key="8">
    <source>
        <dbReference type="PIRSR" id="PIRSR001488-1"/>
    </source>
</evidence>
<dbReference type="CDD" id="cd03019">
    <property type="entry name" value="DsbA_DsbA"/>
    <property type="match status" value="1"/>
</dbReference>
<dbReference type="InterPro" id="IPR036249">
    <property type="entry name" value="Thioredoxin-like_sf"/>
</dbReference>
<dbReference type="SUPFAM" id="SSF52833">
    <property type="entry name" value="Thioredoxin-like"/>
    <property type="match status" value="1"/>
</dbReference>
<feature type="chain" id="PRO_5010207563" description="Thiol:disulfide interchange protein" evidence="9">
    <location>
        <begin position="24"/>
        <end position="210"/>
    </location>
</feature>
<dbReference type="GO" id="GO:0042597">
    <property type="term" value="C:periplasmic space"/>
    <property type="evidence" value="ECO:0007669"/>
    <property type="project" value="UniProtKB-SubCell"/>
</dbReference>
<dbReference type="STRING" id="1859457.BET10_01400"/>
<keyword evidence="4 7" id="KW-0574">Periplasm</keyword>
<dbReference type="InterPro" id="IPR013766">
    <property type="entry name" value="Thioredoxin_domain"/>
</dbReference>
<dbReference type="PANTHER" id="PTHR35891">
    <property type="entry name" value="THIOL:DISULFIDE INTERCHANGE PROTEIN DSBA"/>
    <property type="match status" value="1"/>
</dbReference>
<evidence type="ECO:0000256" key="2">
    <source>
        <dbReference type="ARBA" id="ARBA00005791"/>
    </source>
</evidence>
<comment type="similarity">
    <text evidence="2">Belongs to the thioredoxin family. DsbA subfamily.</text>
</comment>
<feature type="domain" description="Thioredoxin" evidence="10">
    <location>
        <begin position="10"/>
        <end position="209"/>
    </location>
</feature>
<dbReference type="EMBL" id="MKJU01000037">
    <property type="protein sequence ID" value="OHU86879.1"/>
    <property type="molecule type" value="Genomic_DNA"/>
</dbReference>
<proteinExistence type="inferred from homology"/>
<dbReference type="PROSITE" id="PS51352">
    <property type="entry name" value="THIOREDOXIN_2"/>
    <property type="match status" value="1"/>
</dbReference>
<protein>
    <recommendedName>
        <fullName evidence="7">Thiol:disulfide interchange protein</fullName>
    </recommendedName>
</protein>
<dbReference type="GO" id="GO:0016491">
    <property type="term" value="F:oxidoreductase activity"/>
    <property type="evidence" value="ECO:0007669"/>
    <property type="project" value="InterPro"/>
</dbReference>
<keyword evidence="5 7" id="KW-1015">Disulfide bond</keyword>
<dbReference type="OrthoDB" id="9784896at2"/>
<evidence type="ECO:0000256" key="5">
    <source>
        <dbReference type="ARBA" id="ARBA00023157"/>
    </source>
</evidence>
<evidence type="ECO:0000256" key="1">
    <source>
        <dbReference type="ARBA" id="ARBA00004418"/>
    </source>
</evidence>
<evidence type="ECO:0000259" key="10">
    <source>
        <dbReference type="PROSITE" id="PS51352"/>
    </source>
</evidence>
<comment type="caution">
    <text evidence="11">The sequence shown here is derived from an EMBL/GenBank/DDBJ whole genome shotgun (WGS) entry which is preliminary data.</text>
</comment>
<keyword evidence="6" id="KW-0676">Redox-active center</keyword>
<dbReference type="RefSeq" id="WP_070987959.1">
    <property type="nucleotide sequence ID" value="NZ_MKJU01000037.1"/>
</dbReference>
<organism evidence="11 12">
    <name type="scientific">Pseudoalteromonas amylolytica</name>
    <dbReference type="NCBI Taxonomy" id="1859457"/>
    <lineage>
        <taxon>Bacteria</taxon>
        <taxon>Pseudomonadati</taxon>
        <taxon>Pseudomonadota</taxon>
        <taxon>Gammaproteobacteria</taxon>
        <taxon>Alteromonadales</taxon>
        <taxon>Pseudoalteromonadaceae</taxon>
        <taxon>Pseudoalteromonas</taxon>
    </lineage>
</organism>
<comment type="subcellular location">
    <subcellularLocation>
        <location evidence="1 7">Periplasm</location>
    </subcellularLocation>
</comment>
<dbReference type="Proteomes" id="UP000179786">
    <property type="component" value="Unassembled WGS sequence"/>
</dbReference>
<dbReference type="InterPro" id="IPR001853">
    <property type="entry name" value="DSBA-like_thioredoxin_dom"/>
</dbReference>
<accession>A0A1S1MRN3</accession>
<dbReference type="PIRSF" id="PIRSF001488">
    <property type="entry name" value="Tdi_protein"/>
    <property type="match status" value="1"/>
</dbReference>
<evidence type="ECO:0000256" key="3">
    <source>
        <dbReference type="ARBA" id="ARBA00022729"/>
    </source>
</evidence>
<evidence type="ECO:0000256" key="6">
    <source>
        <dbReference type="ARBA" id="ARBA00023284"/>
    </source>
</evidence>
<keyword evidence="3 9" id="KW-0732">Signal</keyword>
<dbReference type="InterPro" id="IPR023205">
    <property type="entry name" value="DsbA/DsbL"/>
</dbReference>
<evidence type="ECO:0000313" key="11">
    <source>
        <dbReference type="EMBL" id="OHU86879.1"/>
    </source>
</evidence>
<reference evidence="11 12" key="1">
    <citation type="submission" date="2016-09" db="EMBL/GenBank/DDBJ databases">
        <title>Pseudoalteromonas amylolytica sp. nov., isolated from the surface seawater.</title>
        <authorList>
            <person name="Wu Y.-H."/>
            <person name="Cheng H."/>
            <person name="Jin X.-B."/>
            <person name="Wang C.-S."/>
            <person name="Xu X.-W."/>
        </authorList>
    </citation>
    <scope>NUCLEOTIDE SEQUENCE [LARGE SCALE GENOMIC DNA]</scope>
    <source>
        <strain evidence="11 12">JW1</strain>
    </source>
</reference>
<evidence type="ECO:0000256" key="7">
    <source>
        <dbReference type="PIRNR" id="PIRNR001488"/>
    </source>
</evidence>
<dbReference type="Gene3D" id="3.40.30.10">
    <property type="entry name" value="Glutaredoxin"/>
    <property type="match status" value="1"/>
</dbReference>
<evidence type="ECO:0000313" key="12">
    <source>
        <dbReference type="Proteomes" id="UP000179786"/>
    </source>
</evidence>
<dbReference type="PANTHER" id="PTHR35891:SF2">
    <property type="entry name" value="THIOL:DISULFIDE INTERCHANGE PROTEIN DSBA"/>
    <property type="match status" value="1"/>
</dbReference>
<evidence type="ECO:0000256" key="9">
    <source>
        <dbReference type="SAM" id="SignalP"/>
    </source>
</evidence>
<dbReference type="Pfam" id="PF01323">
    <property type="entry name" value="DSBA"/>
    <property type="match status" value="1"/>
</dbReference>
<sequence>MFKTIKQTLLIMCLPLLAFAANAADFSDGKHYQTIENKKSETPKVTEFFSFYCPHCYQFEPVALSLEASLPEGAVFEKSHVNFLRGASAQIQSNLSYAYIIAKQAGKEKEVAAQIFESIHIKKANLHDIKDVKQLLALNGISEKEFDDGLSSMLVIAQEKQMQDQQELFSKLGALRGVPTFIVNDKYKVNMKELKSQAELEELVQYLLQK</sequence>